<evidence type="ECO:0000256" key="2">
    <source>
        <dbReference type="ARBA" id="ARBA00023125"/>
    </source>
</evidence>
<proteinExistence type="predicted"/>
<dbReference type="Proteomes" id="UP000521075">
    <property type="component" value="Unassembled WGS sequence"/>
</dbReference>
<dbReference type="GO" id="GO:0043565">
    <property type="term" value="F:sequence-specific DNA binding"/>
    <property type="evidence" value="ECO:0007669"/>
    <property type="project" value="InterPro"/>
</dbReference>
<keyword evidence="7" id="KW-1185">Reference proteome</keyword>
<dbReference type="InterPro" id="IPR009057">
    <property type="entry name" value="Homeodomain-like_sf"/>
</dbReference>
<dbReference type="Pfam" id="PF12833">
    <property type="entry name" value="HTH_18"/>
    <property type="match status" value="1"/>
</dbReference>
<organism evidence="6 7">
    <name type="scientific">Leifsonia naganoensis</name>
    <dbReference type="NCBI Taxonomy" id="150025"/>
    <lineage>
        <taxon>Bacteria</taxon>
        <taxon>Bacillati</taxon>
        <taxon>Actinomycetota</taxon>
        <taxon>Actinomycetes</taxon>
        <taxon>Micrococcales</taxon>
        <taxon>Microbacteriaceae</taxon>
        <taxon>Leifsonia</taxon>
    </lineage>
</organism>
<feature type="compositionally biased region" description="Pro residues" evidence="4">
    <location>
        <begin position="1"/>
        <end position="12"/>
    </location>
</feature>
<dbReference type="AlphaFoldDB" id="A0A853DHD7"/>
<reference evidence="6 7" key="1">
    <citation type="submission" date="2020-07" db="EMBL/GenBank/DDBJ databases">
        <title>Sequencing the genomes of 1000 actinobacteria strains.</title>
        <authorList>
            <person name="Klenk H.-P."/>
        </authorList>
    </citation>
    <scope>NUCLEOTIDE SEQUENCE [LARGE SCALE GENOMIC DNA]</scope>
    <source>
        <strain evidence="6 7">DSM 15166</strain>
    </source>
</reference>
<dbReference type="PROSITE" id="PS01124">
    <property type="entry name" value="HTH_ARAC_FAMILY_2"/>
    <property type="match status" value="1"/>
</dbReference>
<dbReference type="InterPro" id="IPR011051">
    <property type="entry name" value="RmlC_Cupin_sf"/>
</dbReference>
<feature type="domain" description="HTH araC/xylS-type" evidence="5">
    <location>
        <begin position="224"/>
        <end position="325"/>
    </location>
</feature>
<sequence length="333" mass="36181">MLSPVPATPATPGPAREPNRVTTSIARTFSDFRQAVSDSFVPLEVTSSRPDPFWGRIRRAGADEVHVYEVSAGEHVVERTPELIAGSDRHYYKLSLMLSGTGLLIQDDREATLQPGDLAVYDTNRPYSLVFDDDFRTMVVMFPKHLIALPPDVVAQLTAVQMSGRSGVGGIIAPLLAQLAGNLEQLSGPTGARLAHTALDLVTTMFANELDMTGALDPHQALMQRIRTYIDANLASTDLGPAQIAAVHFISTRHLHGLFREQGTTVSSWIRSRRLDRCRRDLVNPIYGDRPVAAIAARWGFVDAAHFSRVFKAAYAESPSDLRAAAAAAANLG</sequence>
<dbReference type="SUPFAM" id="SSF46689">
    <property type="entry name" value="Homeodomain-like"/>
    <property type="match status" value="1"/>
</dbReference>
<dbReference type="SMART" id="SM00342">
    <property type="entry name" value="HTH_ARAC"/>
    <property type="match status" value="1"/>
</dbReference>
<evidence type="ECO:0000256" key="4">
    <source>
        <dbReference type="SAM" id="MobiDB-lite"/>
    </source>
</evidence>
<feature type="region of interest" description="Disordered" evidence="4">
    <location>
        <begin position="1"/>
        <end position="20"/>
    </location>
</feature>
<dbReference type="InterPro" id="IPR035418">
    <property type="entry name" value="AraC-bd_2"/>
</dbReference>
<keyword evidence="1" id="KW-0805">Transcription regulation</keyword>
<dbReference type="SUPFAM" id="SSF51182">
    <property type="entry name" value="RmlC-like cupins"/>
    <property type="match status" value="1"/>
</dbReference>
<name>A0A853DHD7_9MICO</name>
<dbReference type="InterPro" id="IPR018060">
    <property type="entry name" value="HTH_AraC"/>
</dbReference>
<dbReference type="PANTHER" id="PTHR46796">
    <property type="entry name" value="HTH-TYPE TRANSCRIPTIONAL ACTIVATOR RHAS-RELATED"/>
    <property type="match status" value="1"/>
</dbReference>
<accession>A0A853DHD7</accession>
<dbReference type="Gene3D" id="1.10.10.60">
    <property type="entry name" value="Homeodomain-like"/>
    <property type="match status" value="1"/>
</dbReference>
<dbReference type="EMBL" id="JACCHJ010000001">
    <property type="protein sequence ID" value="NYK08506.1"/>
    <property type="molecule type" value="Genomic_DNA"/>
</dbReference>
<protein>
    <submittedName>
        <fullName evidence="6">AraC-like DNA-binding protein</fullName>
    </submittedName>
</protein>
<dbReference type="GO" id="GO:0003700">
    <property type="term" value="F:DNA-binding transcription factor activity"/>
    <property type="evidence" value="ECO:0007669"/>
    <property type="project" value="InterPro"/>
</dbReference>
<evidence type="ECO:0000313" key="7">
    <source>
        <dbReference type="Proteomes" id="UP000521075"/>
    </source>
</evidence>
<evidence type="ECO:0000256" key="1">
    <source>
        <dbReference type="ARBA" id="ARBA00023015"/>
    </source>
</evidence>
<dbReference type="InterPro" id="IPR050204">
    <property type="entry name" value="AraC_XylS_family_regulators"/>
</dbReference>
<dbReference type="Pfam" id="PF14525">
    <property type="entry name" value="AraC_binding_2"/>
    <property type="match status" value="1"/>
</dbReference>
<evidence type="ECO:0000259" key="5">
    <source>
        <dbReference type="PROSITE" id="PS01124"/>
    </source>
</evidence>
<comment type="caution">
    <text evidence="6">The sequence shown here is derived from an EMBL/GenBank/DDBJ whole genome shotgun (WGS) entry which is preliminary data.</text>
</comment>
<dbReference type="PANTHER" id="PTHR46796:SF6">
    <property type="entry name" value="ARAC SUBFAMILY"/>
    <property type="match status" value="1"/>
</dbReference>
<keyword evidence="3" id="KW-0804">Transcription</keyword>
<keyword evidence="2 6" id="KW-0238">DNA-binding</keyword>
<evidence type="ECO:0000313" key="6">
    <source>
        <dbReference type="EMBL" id="NYK08506.1"/>
    </source>
</evidence>
<gene>
    <name evidence="6" type="ORF">HNR14_000387</name>
</gene>
<evidence type="ECO:0000256" key="3">
    <source>
        <dbReference type="ARBA" id="ARBA00023163"/>
    </source>
</evidence>